<dbReference type="AlphaFoldDB" id="A0A8S4SAM1"/>
<proteinExistence type="predicted"/>
<comment type="caution">
    <text evidence="1">The sequence shown here is derived from an EMBL/GenBank/DDBJ whole genome shotgun (WGS) entry which is preliminary data.</text>
</comment>
<evidence type="ECO:0000313" key="1">
    <source>
        <dbReference type="EMBL" id="CAH2264985.1"/>
    </source>
</evidence>
<dbReference type="Proteomes" id="UP000838756">
    <property type="component" value="Unassembled WGS sequence"/>
</dbReference>
<accession>A0A8S4SAM1</accession>
<organism evidence="1 2">
    <name type="scientific">Pararge aegeria aegeria</name>
    <dbReference type="NCBI Taxonomy" id="348720"/>
    <lineage>
        <taxon>Eukaryota</taxon>
        <taxon>Metazoa</taxon>
        <taxon>Ecdysozoa</taxon>
        <taxon>Arthropoda</taxon>
        <taxon>Hexapoda</taxon>
        <taxon>Insecta</taxon>
        <taxon>Pterygota</taxon>
        <taxon>Neoptera</taxon>
        <taxon>Endopterygota</taxon>
        <taxon>Lepidoptera</taxon>
        <taxon>Glossata</taxon>
        <taxon>Ditrysia</taxon>
        <taxon>Papilionoidea</taxon>
        <taxon>Nymphalidae</taxon>
        <taxon>Satyrinae</taxon>
        <taxon>Satyrini</taxon>
        <taxon>Parargina</taxon>
        <taxon>Pararge</taxon>
    </lineage>
</organism>
<reference evidence="1" key="1">
    <citation type="submission" date="2022-03" db="EMBL/GenBank/DDBJ databases">
        <authorList>
            <person name="Lindestad O."/>
        </authorList>
    </citation>
    <scope>NUCLEOTIDE SEQUENCE</scope>
</reference>
<dbReference type="EMBL" id="CAKXAJ010026267">
    <property type="protein sequence ID" value="CAH2264985.1"/>
    <property type="molecule type" value="Genomic_DNA"/>
</dbReference>
<protein>
    <submittedName>
        <fullName evidence="1">Jg5048 protein</fullName>
    </submittedName>
</protein>
<name>A0A8S4SAM1_9NEOP</name>
<keyword evidence="2" id="KW-1185">Reference proteome</keyword>
<sequence>MHIASFVYMVYQPCKDADPYGASRFHGKEVRGELDQTVLEHTLRNIFYRIQKGRQPCHDAPYSEVFYWLEALILKLYLDLLVSINTPPTPHCDNDLETPRDTNEMLCDTLTMCSCRITKMGLCRSIHHLNECNEKFVSAKMAESG</sequence>
<evidence type="ECO:0000313" key="2">
    <source>
        <dbReference type="Proteomes" id="UP000838756"/>
    </source>
</evidence>
<gene>
    <name evidence="1" type="primary">jg5048</name>
    <name evidence="1" type="ORF">PAEG_LOCUS24734</name>
</gene>